<accession>A0A3S0NPK5</accession>
<feature type="domain" description="Secretion system C-terminal sorting" evidence="2">
    <location>
        <begin position="55"/>
        <end position="128"/>
    </location>
</feature>
<dbReference type="EMBL" id="RYFC01000001">
    <property type="protein sequence ID" value="RTZ50178.1"/>
    <property type="molecule type" value="Genomic_DNA"/>
</dbReference>
<name>A0A3S0NPK5_9FLAO</name>
<keyword evidence="1" id="KW-0732">Signal</keyword>
<reference evidence="3 4" key="1">
    <citation type="submission" date="2018-12" db="EMBL/GenBank/DDBJ databases">
        <title>Draft Genome Sequence of Chryseobacterium arthrosphaerae strain ED882-96 Isolated from the Blood of a Patient with Liver Cirrhosis in Taiwan.</title>
        <authorList>
            <person name="Lin J.-N."/>
            <person name="Lai C.-H."/>
            <person name="Yang C.-H."/>
            <person name="Huang Y.-H."/>
        </authorList>
    </citation>
    <scope>NUCLEOTIDE SEQUENCE [LARGE SCALE GENOMIC DNA]</scope>
    <source>
        <strain evidence="3 4">ED882-96</strain>
    </source>
</reference>
<protein>
    <submittedName>
        <fullName evidence="3">T9SS type A sorting domain-containing protein</fullName>
    </submittedName>
</protein>
<evidence type="ECO:0000256" key="1">
    <source>
        <dbReference type="ARBA" id="ARBA00022729"/>
    </source>
</evidence>
<dbReference type="InterPro" id="IPR026444">
    <property type="entry name" value="Secre_tail"/>
</dbReference>
<evidence type="ECO:0000259" key="2">
    <source>
        <dbReference type="Pfam" id="PF18962"/>
    </source>
</evidence>
<comment type="caution">
    <text evidence="3">The sequence shown here is derived from an EMBL/GenBank/DDBJ whole genome shotgun (WGS) entry which is preliminary data.</text>
</comment>
<dbReference type="Pfam" id="PF18962">
    <property type="entry name" value="Por_Secre_tail"/>
    <property type="match status" value="1"/>
</dbReference>
<dbReference type="Proteomes" id="UP000276953">
    <property type="component" value="Unassembled WGS sequence"/>
</dbReference>
<organism evidence="3 4">
    <name type="scientific">Chryseobacterium arthrosphaerae</name>
    <dbReference type="NCBI Taxonomy" id="651561"/>
    <lineage>
        <taxon>Bacteria</taxon>
        <taxon>Pseudomonadati</taxon>
        <taxon>Bacteroidota</taxon>
        <taxon>Flavobacteriia</taxon>
        <taxon>Flavobacteriales</taxon>
        <taxon>Weeksellaceae</taxon>
        <taxon>Chryseobacterium group</taxon>
        <taxon>Chryseobacterium</taxon>
    </lineage>
</organism>
<dbReference type="AlphaFoldDB" id="A0A3S0NPK5"/>
<gene>
    <name evidence="3" type="ORF">EJ377_09490</name>
</gene>
<evidence type="ECO:0000313" key="3">
    <source>
        <dbReference type="EMBL" id="RTZ50178.1"/>
    </source>
</evidence>
<sequence>MYDLERFRQKGLGVNASAGASNVANDQVEDFTVPQDCNTALATQEVKAEDQKFIVFPNPTYDEFFVGNIDKSSKEVKIRMFDMSGKLVFSDSRDSSSRKAVSTKSFQKGVYMVHIQQGDKTQVEKLIVR</sequence>
<dbReference type="NCBIfam" id="TIGR04183">
    <property type="entry name" value="Por_Secre_tail"/>
    <property type="match status" value="1"/>
</dbReference>
<evidence type="ECO:0000313" key="4">
    <source>
        <dbReference type="Proteomes" id="UP000276953"/>
    </source>
</evidence>
<proteinExistence type="predicted"/>